<evidence type="ECO:0000259" key="1">
    <source>
        <dbReference type="Pfam" id="PF00561"/>
    </source>
</evidence>
<gene>
    <name evidence="2" type="ORF">MZO42_06440</name>
</gene>
<comment type="caution">
    <text evidence="2">The sequence shown here is derived from an EMBL/GenBank/DDBJ whole genome shotgun (WGS) entry which is preliminary data.</text>
</comment>
<dbReference type="InterPro" id="IPR000073">
    <property type="entry name" value="AB_hydrolase_1"/>
</dbReference>
<reference evidence="2" key="1">
    <citation type="submission" date="2022-04" db="EMBL/GenBank/DDBJ databases">
        <title>Tomato heritable bacteria conferring resistance against bacterial wilt.</title>
        <authorList>
            <person name="Yin J."/>
        </authorList>
    </citation>
    <scope>NUCLEOTIDE SEQUENCE</scope>
    <source>
        <strain evidence="2">Cra20</strain>
    </source>
</reference>
<dbReference type="PANTHER" id="PTHR43798:SF33">
    <property type="entry name" value="HYDROLASE, PUTATIVE (AFU_ORTHOLOGUE AFUA_2G14860)-RELATED"/>
    <property type="match status" value="1"/>
</dbReference>
<organism evidence="2">
    <name type="scientific">Sphingomonas psychrotolerans</name>
    <dbReference type="NCBI Taxonomy" id="1327635"/>
    <lineage>
        <taxon>Bacteria</taxon>
        <taxon>Pseudomonadati</taxon>
        <taxon>Pseudomonadota</taxon>
        <taxon>Alphaproteobacteria</taxon>
        <taxon>Sphingomonadales</taxon>
        <taxon>Sphingomonadaceae</taxon>
        <taxon>Sphingomonas</taxon>
    </lineage>
</organism>
<evidence type="ECO:0000313" key="2">
    <source>
        <dbReference type="EMBL" id="MDT8758328.1"/>
    </source>
</evidence>
<sequence>MGEGRPVVLIHGYFSNAFVNWIRYGQAALVADAGFRVIMPDLRAHGESGRPHDPAAYPPDVLMRDGFALIAHLGLTDYDLGGYSLGARTVVRMLANGATPRRAVLAGMGLQGLTHTQGRGSYFHNVLTHLGSFERGTPEWLTEAFLKTTKGDPEALLLILQTFVDTPREAIAAIDLPVLVAAGVDDDDNGSAEDVAALLPQGEYRAIPGNHMSAVTRPELGRVIADFLGA</sequence>
<dbReference type="PANTHER" id="PTHR43798">
    <property type="entry name" value="MONOACYLGLYCEROL LIPASE"/>
    <property type="match status" value="1"/>
</dbReference>
<accession>A0ABU3N1G3</accession>
<dbReference type="Pfam" id="PF00561">
    <property type="entry name" value="Abhydrolase_1"/>
    <property type="match status" value="1"/>
</dbReference>
<dbReference type="GO" id="GO:0016787">
    <property type="term" value="F:hydrolase activity"/>
    <property type="evidence" value="ECO:0007669"/>
    <property type="project" value="UniProtKB-KW"/>
</dbReference>
<protein>
    <submittedName>
        <fullName evidence="2">Alpha/beta hydrolase</fullName>
    </submittedName>
</protein>
<dbReference type="InterPro" id="IPR050266">
    <property type="entry name" value="AB_hydrolase_sf"/>
</dbReference>
<feature type="domain" description="AB hydrolase-1" evidence="1">
    <location>
        <begin position="6"/>
        <end position="97"/>
    </location>
</feature>
<dbReference type="Gene3D" id="3.40.50.1820">
    <property type="entry name" value="alpha/beta hydrolase"/>
    <property type="match status" value="1"/>
</dbReference>
<name>A0ABU3N1G3_9SPHN</name>
<keyword evidence="2" id="KW-0378">Hydrolase</keyword>
<dbReference type="EMBL" id="JALMLT010000001">
    <property type="protein sequence ID" value="MDT8758328.1"/>
    <property type="molecule type" value="Genomic_DNA"/>
</dbReference>
<proteinExistence type="predicted"/>
<dbReference type="SUPFAM" id="SSF53474">
    <property type="entry name" value="alpha/beta-Hydrolases"/>
    <property type="match status" value="1"/>
</dbReference>
<dbReference type="InterPro" id="IPR029058">
    <property type="entry name" value="AB_hydrolase_fold"/>
</dbReference>